<gene>
    <name evidence="2" type="ORF">H9Q72_013557</name>
</gene>
<evidence type="ECO:0000313" key="3">
    <source>
        <dbReference type="Proteomes" id="UP000750502"/>
    </source>
</evidence>
<reference evidence="2" key="1">
    <citation type="journal article" date="2020" name="bioRxiv">
        <title>Historical genomics reveals the evolutionary mechanisms behind multiple outbreaks of the host-specific coffee wilt pathogen Fusarium xylarioides.</title>
        <authorList>
            <person name="Peck D."/>
            <person name="Nowell R.W."/>
            <person name="Flood J."/>
            <person name="Ryan M.J."/>
            <person name="Barraclough T.G."/>
        </authorList>
    </citation>
    <scope>NUCLEOTIDE SEQUENCE</scope>
    <source>
        <strain evidence="2">IMI 127659i</strain>
    </source>
</reference>
<organism evidence="2 3">
    <name type="scientific">Fusarium xylarioides</name>
    <dbReference type="NCBI Taxonomy" id="221167"/>
    <lineage>
        <taxon>Eukaryota</taxon>
        <taxon>Fungi</taxon>
        <taxon>Dikarya</taxon>
        <taxon>Ascomycota</taxon>
        <taxon>Pezizomycotina</taxon>
        <taxon>Sordariomycetes</taxon>
        <taxon>Hypocreomycetidae</taxon>
        <taxon>Hypocreales</taxon>
        <taxon>Nectriaceae</taxon>
        <taxon>Fusarium</taxon>
        <taxon>Fusarium fujikuroi species complex</taxon>
    </lineage>
</organism>
<dbReference type="AlphaFoldDB" id="A0A9P7HLV7"/>
<dbReference type="OrthoDB" id="2423195at2759"/>
<proteinExistence type="predicted"/>
<protein>
    <submittedName>
        <fullName evidence="2">Uncharacterized protein</fullName>
    </submittedName>
</protein>
<dbReference type="EMBL" id="JADFTT010000855">
    <property type="protein sequence ID" value="KAG5758311.1"/>
    <property type="molecule type" value="Genomic_DNA"/>
</dbReference>
<name>A0A9P7HLV7_9HYPO</name>
<evidence type="ECO:0000256" key="1">
    <source>
        <dbReference type="SAM" id="MobiDB-lite"/>
    </source>
</evidence>
<comment type="caution">
    <text evidence="2">The sequence shown here is derived from an EMBL/GenBank/DDBJ whole genome shotgun (WGS) entry which is preliminary data.</text>
</comment>
<sequence>MPSSNIHDPNGPGDKSLVPPEDAGTGGHNSTDIGPDEDHQTQGSNVPPTTEGDPISPSANEPFIEQAPDRPGESPNEQENGNEGTKEQNTDRDSSSLDSGSDAKVSGDEEIKWTELIIEADDDFESLIDKSPSQLEWLRQKRDGNEKNEHIMSMVGHENVKAHFMAVKHKVDDAKRSNKILNDCSFDLVLHSNDGTGEFMFTENLEPPADMKL</sequence>
<keyword evidence="3" id="KW-1185">Reference proteome</keyword>
<accession>A0A9P7HLV7</accession>
<reference evidence="2" key="2">
    <citation type="submission" date="2020-10" db="EMBL/GenBank/DDBJ databases">
        <authorList>
            <person name="Peck L.D."/>
            <person name="Nowell R.W."/>
            <person name="Flood J."/>
            <person name="Ryan M.J."/>
            <person name="Barraclough T.G."/>
        </authorList>
    </citation>
    <scope>NUCLEOTIDE SEQUENCE</scope>
    <source>
        <strain evidence="2">IMI 127659i</strain>
    </source>
</reference>
<feature type="region of interest" description="Disordered" evidence="1">
    <location>
        <begin position="1"/>
        <end position="107"/>
    </location>
</feature>
<dbReference type="Proteomes" id="UP000750502">
    <property type="component" value="Unassembled WGS sequence"/>
</dbReference>
<evidence type="ECO:0000313" key="2">
    <source>
        <dbReference type="EMBL" id="KAG5758311.1"/>
    </source>
</evidence>
<feature type="compositionally biased region" description="Basic and acidic residues" evidence="1">
    <location>
        <begin position="84"/>
        <end position="95"/>
    </location>
</feature>